<organism evidence="2 3">
    <name type="scientific">Lachnellula arida</name>
    <dbReference type="NCBI Taxonomy" id="1316785"/>
    <lineage>
        <taxon>Eukaryota</taxon>
        <taxon>Fungi</taxon>
        <taxon>Dikarya</taxon>
        <taxon>Ascomycota</taxon>
        <taxon>Pezizomycotina</taxon>
        <taxon>Leotiomycetes</taxon>
        <taxon>Helotiales</taxon>
        <taxon>Lachnaceae</taxon>
        <taxon>Lachnellula</taxon>
    </lineage>
</organism>
<dbReference type="EMBL" id="QGMF01000612">
    <property type="protein sequence ID" value="TVY14800.1"/>
    <property type="molecule type" value="Genomic_DNA"/>
</dbReference>
<dbReference type="Proteomes" id="UP000469559">
    <property type="component" value="Unassembled WGS sequence"/>
</dbReference>
<evidence type="ECO:0000256" key="1">
    <source>
        <dbReference type="ARBA" id="ARBA00007865"/>
    </source>
</evidence>
<evidence type="ECO:0008006" key="4">
    <source>
        <dbReference type="Google" id="ProtNLM"/>
    </source>
</evidence>
<comment type="caution">
    <text evidence="2">The sequence shown here is derived from an EMBL/GenBank/DDBJ whole genome shotgun (WGS) entry which is preliminary data.</text>
</comment>
<dbReference type="PANTHER" id="PTHR34861">
    <property type="match status" value="1"/>
</dbReference>
<dbReference type="OrthoDB" id="5396at2759"/>
<dbReference type="Gene3D" id="3.50.30.50">
    <property type="entry name" value="Putative cyclase"/>
    <property type="match status" value="1"/>
</dbReference>
<dbReference type="GO" id="GO:0019441">
    <property type="term" value="P:L-tryptophan catabolic process to kynurenine"/>
    <property type="evidence" value="ECO:0007669"/>
    <property type="project" value="InterPro"/>
</dbReference>
<dbReference type="InterPro" id="IPR037175">
    <property type="entry name" value="KFase_sf"/>
</dbReference>
<dbReference type="GO" id="GO:0004061">
    <property type="term" value="F:arylformamidase activity"/>
    <property type="evidence" value="ECO:0007669"/>
    <property type="project" value="InterPro"/>
</dbReference>
<name>A0A8T9B450_9HELO</name>
<gene>
    <name evidence="2" type="ORF">LARI1_G008025</name>
</gene>
<reference evidence="2 3" key="1">
    <citation type="submission" date="2018-05" db="EMBL/GenBank/DDBJ databases">
        <title>Whole genome sequencing for identification of molecular markers to develop diagnostic detection tools for the regulated plant pathogen Lachnellula willkommii.</title>
        <authorList>
            <person name="Giroux E."/>
            <person name="Bilodeau G."/>
        </authorList>
    </citation>
    <scope>NUCLEOTIDE SEQUENCE [LARGE SCALE GENOMIC DNA]</scope>
    <source>
        <strain evidence="2 3">CBS 203.66</strain>
    </source>
</reference>
<dbReference type="InterPro" id="IPR007325">
    <property type="entry name" value="KFase/CYL"/>
</dbReference>
<accession>A0A8T9B450</accession>
<sequence>MSQEIPAFHDLPLQGGDPPFSAWGLWENNQLGALNHLTDENVLKAAQEIKTASLDLDAINPPLLGRVGFEHKLIKKAPRTINDDVISFNTQGGSQWDSFRHFAYQADKKFYCGVTQDDIHGEPKSAVNGIGQWAKMAIAGRGILIDYCDWAKERNISYEKLSTHAIPLEDIKSIIKERNLTIDKSCVQGDILFIRTGYMEAYKQLDSVGCEEVKTRFAWPGIGQSLETTEWLWKSQFAAVAADSPAFECTPCVDEKNLLHQILLAGWGTPIGELFDLETLSEICKKNNRWSFFFTSVPLNYSGAVASPPNALAIF</sequence>
<dbReference type="PANTHER" id="PTHR34861:SF11">
    <property type="entry name" value="CYCLASE"/>
    <property type="match status" value="1"/>
</dbReference>
<dbReference type="AlphaFoldDB" id="A0A8T9B450"/>
<dbReference type="SUPFAM" id="SSF102198">
    <property type="entry name" value="Putative cyclase"/>
    <property type="match status" value="1"/>
</dbReference>
<comment type="similarity">
    <text evidence="1">Belongs to the Cyclase 1 superfamily.</text>
</comment>
<evidence type="ECO:0000313" key="2">
    <source>
        <dbReference type="EMBL" id="TVY14800.1"/>
    </source>
</evidence>
<evidence type="ECO:0000313" key="3">
    <source>
        <dbReference type="Proteomes" id="UP000469559"/>
    </source>
</evidence>
<keyword evidence="3" id="KW-1185">Reference proteome</keyword>
<proteinExistence type="inferred from homology"/>
<protein>
    <recommendedName>
        <fullName evidence="4">Cyclase</fullName>
    </recommendedName>
</protein>
<dbReference type="Pfam" id="PF04199">
    <property type="entry name" value="Cyclase"/>
    <property type="match status" value="1"/>
</dbReference>